<dbReference type="GO" id="GO:0030286">
    <property type="term" value="C:dynein complex"/>
    <property type="evidence" value="ECO:0007669"/>
    <property type="project" value="InterPro"/>
</dbReference>
<dbReference type="GO" id="GO:0005930">
    <property type="term" value="C:axoneme"/>
    <property type="evidence" value="ECO:0007669"/>
    <property type="project" value="TreeGrafter"/>
</dbReference>
<accession>A0A5C6PQG6</accession>
<feature type="region of interest" description="Disordered" evidence="1">
    <location>
        <begin position="1"/>
        <end position="25"/>
    </location>
</feature>
<dbReference type="AlphaFoldDB" id="A0A5C6PQG6"/>
<dbReference type="PANTHER" id="PTHR10676">
    <property type="entry name" value="DYNEIN HEAVY CHAIN FAMILY PROTEIN"/>
    <property type="match status" value="1"/>
</dbReference>
<dbReference type="InterPro" id="IPR024743">
    <property type="entry name" value="Dynein_HC_stalk"/>
</dbReference>
<dbReference type="GO" id="GO:0051959">
    <property type="term" value="F:dynein light intermediate chain binding"/>
    <property type="evidence" value="ECO:0007669"/>
    <property type="project" value="InterPro"/>
</dbReference>
<dbReference type="GO" id="GO:0045505">
    <property type="term" value="F:dynein intermediate chain binding"/>
    <property type="evidence" value="ECO:0007669"/>
    <property type="project" value="InterPro"/>
</dbReference>
<dbReference type="Proteomes" id="UP000324091">
    <property type="component" value="Chromosome 1"/>
</dbReference>
<protein>
    <submittedName>
        <fullName evidence="3">Dynein heavy chain 9, axonemal</fullName>
    </submittedName>
</protein>
<dbReference type="InterPro" id="IPR026983">
    <property type="entry name" value="DHC"/>
</dbReference>
<organism evidence="3 4">
    <name type="scientific">Takifugu flavidus</name>
    <name type="common">sansaifugu</name>
    <dbReference type="NCBI Taxonomy" id="433684"/>
    <lineage>
        <taxon>Eukaryota</taxon>
        <taxon>Metazoa</taxon>
        <taxon>Chordata</taxon>
        <taxon>Craniata</taxon>
        <taxon>Vertebrata</taxon>
        <taxon>Euteleostomi</taxon>
        <taxon>Actinopterygii</taxon>
        <taxon>Neopterygii</taxon>
        <taxon>Teleostei</taxon>
        <taxon>Neoteleostei</taxon>
        <taxon>Acanthomorphata</taxon>
        <taxon>Eupercaria</taxon>
        <taxon>Tetraodontiformes</taxon>
        <taxon>Tetradontoidea</taxon>
        <taxon>Tetraodontidae</taxon>
        <taxon>Takifugu</taxon>
    </lineage>
</organism>
<dbReference type="GO" id="GO:0060294">
    <property type="term" value="P:cilium movement involved in cell motility"/>
    <property type="evidence" value="ECO:0007669"/>
    <property type="project" value="TreeGrafter"/>
</dbReference>
<name>A0A5C6PQG6_9TELE</name>
<dbReference type="GO" id="GO:0008569">
    <property type="term" value="F:minus-end-directed microtubule motor activity"/>
    <property type="evidence" value="ECO:0007669"/>
    <property type="project" value="TreeGrafter"/>
</dbReference>
<dbReference type="GO" id="GO:0097729">
    <property type="term" value="C:9+2 motile cilium"/>
    <property type="evidence" value="ECO:0007669"/>
    <property type="project" value="TreeGrafter"/>
</dbReference>
<evidence type="ECO:0000259" key="2">
    <source>
        <dbReference type="Pfam" id="PF12777"/>
    </source>
</evidence>
<reference evidence="3 4" key="1">
    <citation type="submission" date="2019-04" db="EMBL/GenBank/DDBJ databases">
        <title>Chromosome genome assembly for Takifugu flavidus.</title>
        <authorList>
            <person name="Xiao S."/>
        </authorList>
    </citation>
    <scope>NUCLEOTIDE SEQUENCE [LARGE SCALE GENOMIC DNA]</scope>
    <source>
        <strain evidence="3">HTHZ2018</strain>
        <tissue evidence="3">Muscle</tissue>
    </source>
</reference>
<dbReference type="Gene3D" id="1.20.920.20">
    <property type="match status" value="1"/>
</dbReference>
<dbReference type="EMBL" id="RHFK02000001">
    <property type="protein sequence ID" value="TWW81715.1"/>
    <property type="molecule type" value="Genomic_DNA"/>
</dbReference>
<dbReference type="PANTHER" id="PTHR10676:SF257">
    <property type="entry name" value="DYNEIN AXONEMAL HEAVY CHAIN 9"/>
    <property type="match status" value="1"/>
</dbReference>
<sequence length="188" mass="21027">MARHRISSCPAETEKGEKRGEKRGKGEVGGLALENVRWAEAVENFRKQEKTLCGDVLLITAFISYLGYFTKHYRVQLMDNIWKPYLSQLKRSVHPYCLPGRLVWAAADEQNADAWEEMAVIADLSLHIQYVSVQASGKVMSHHSLPDEEEKESSLTAFLSLDGASCHSLFLSCKRSVTAKPRDKGADG</sequence>
<comment type="caution">
    <text evidence="3">The sequence shown here is derived from an EMBL/GenBank/DDBJ whole genome shotgun (WGS) entry which is preliminary data.</text>
</comment>
<gene>
    <name evidence="3" type="ORF">D4764_01G0015300</name>
</gene>
<feature type="domain" description="Dynein heavy chain coiled coil stalk" evidence="2">
    <location>
        <begin position="28"/>
        <end position="86"/>
    </location>
</feature>
<keyword evidence="4" id="KW-1185">Reference proteome</keyword>
<proteinExistence type="predicted"/>
<evidence type="ECO:0000313" key="3">
    <source>
        <dbReference type="EMBL" id="TWW81715.1"/>
    </source>
</evidence>
<evidence type="ECO:0000256" key="1">
    <source>
        <dbReference type="SAM" id="MobiDB-lite"/>
    </source>
</evidence>
<evidence type="ECO:0000313" key="4">
    <source>
        <dbReference type="Proteomes" id="UP000324091"/>
    </source>
</evidence>
<dbReference type="Pfam" id="PF12777">
    <property type="entry name" value="MT"/>
    <property type="match status" value="1"/>
</dbReference>
<feature type="compositionally biased region" description="Basic and acidic residues" evidence="1">
    <location>
        <begin position="12"/>
        <end position="25"/>
    </location>
</feature>